<feature type="compositionally biased region" description="Acidic residues" evidence="1">
    <location>
        <begin position="1"/>
        <end position="12"/>
    </location>
</feature>
<sequence length="131" mass="14509">MTDTDGEAEDDPTSIGDEASTAADASGETTEYDKLVRDEIPDVIRESGAEPETHVADDAEFRHRLAEKLVEEAREYAASNDPEELADVLAVVGAICRATDVDREDLEQLGREKAMERGTFDRQIVLERVRE</sequence>
<dbReference type="CDD" id="cd11532">
    <property type="entry name" value="NTP-PPase_COG4997"/>
    <property type="match status" value="1"/>
</dbReference>
<evidence type="ECO:0000256" key="1">
    <source>
        <dbReference type="SAM" id="MobiDB-lite"/>
    </source>
</evidence>
<dbReference type="Proteomes" id="UP001596328">
    <property type="component" value="Unassembled WGS sequence"/>
</dbReference>
<accession>A0ABD5S5K1</accession>
<feature type="region of interest" description="Disordered" evidence="1">
    <location>
        <begin position="1"/>
        <end position="37"/>
    </location>
</feature>
<organism evidence="2 3">
    <name type="scientific">Halobium palmae</name>
    <dbReference type="NCBI Taxonomy" id="1776492"/>
    <lineage>
        <taxon>Archaea</taxon>
        <taxon>Methanobacteriati</taxon>
        <taxon>Methanobacteriota</taxon>
        <taxon>Stenosarchaea group</taxon>
        <taxon>Halobacteria</taxon>
        <taxon>Halobacteriales</taxon>
        <taxon>Haloferacaceae</taxon>
        <taxon>Halobium</taxon>
    </lineage>
</organism>
<dbReference type="InterPro" id="IPR038735">
    <property type="entry name" value="MSMEG_1276-like_NTP-PPase_dom"/>
</dbReference>
<evidence type="ECO:0000313" key="2">
    <source>
        <dbReference type="EMBL" id="MFC6726552.1"/>
    </source>
</evidence>
<reference evidence="2 3" key="1">
    <citation type="journal article" date="2019" name="Int. J. Syst. Evol. Microbiol.">
        <title>The Global Catalogue of Microorganisms (GCM) 10K type strain sequencing project: providing services to taxonomists for standard genome sequencing and annotation.</title>
        <authorList>
            <consortium name="The Broad Institute Genomics Platform"/>
            <consortium name="The Broad Institute Genome Sequencing Center for Infectious Disease"/>
            <person name="Wu L."/>
            <person name="Ma J."/>
        </authorList>
    </citation>
    <scope>NUCLEOTIDE SEQUENCE [LARGE SCALE GENOMIC DNA]</scope>
    <source>
        <strain evidence="2 3">NBRC 111368</strain>
    </source>
</reference>
<gene>
    <name evidence="2" type="ORF">ACFQE1_19725</name>
</gene>
<dbReference type="EMBL" id="JBHSWU010001207">
    <property type="protein sequence ID" value="MFC6726552.1"/>
    <property type="molecule type" value="Genomic_DNA"/>
</dbReference>
<protein>
    <recommendedName>
        <fullName evidence="4">Phosphoribosyl-ATP pyrophosphohydrolase</fullName>
    </recommendedName>
</protein>
<proteinExistence type="predicted"/>
<name>A0ABD5S5K1_9EURY</name>
<evidence type="ECO:0000313" key="3">
    <source>
        <dbReference type="Proteomes" id="UP001596328"/>
    </source>
</evidence>
<keyword evidence="3" id="KW-1185">Reference proteome</keyword>
<dbReference type="AlphaFoldDB" id="A0ABD5S5K1"/>
<evidence type="ECO:0008006" key="4">
    <source>
        <dbReference type="Google" id="ProtNLM"/>
    </source>
</evidence>
<dbReference type="SUPFAM" id="SSF101386">
    <property type="entry name" value="all-alpha NTP pyrophosphatases"/>
    <property type="match status" value="1"/>
</dbReference>
<comment type="caution">
    <text evidence="2">The sequence shown here is derived from an EMBL/GenBank/DDBJ whole genome shotgun (WGS) entry which is preliminary data.</text>
</comment>